<comment type="caution">
    <text evidence="2">The sequence shown here is derived from an EMBL/GenBank/DDBJ whole genome shotgun (WGS) entry which is preliminary data.</text>
</comment>
<dbReference type="Pfam" id="PF00550">
    <property type="entry name" value="PP-binding"/>
    <property type="match status" value="1"/>
</dbReference>
<dbReference type="InterPro" id="IPR036736">
    <property type="entry name" value="ACP-like_sf"/>
</dbReference>
<protein>
    <submittedName>
        <fullName evidence="2">Phosphopantetheine-binding protein</fullName>
    </submittedName>
</protein>
<dbReference type="RefSeq" id="WP_381192307.1">
    <property type="nucleotide sequence ID" value="NZ_JBHSFE010000007.1"/>
</dbReference>
<reference evidence="3" key="1">
    <citation type="journal article" date="2019" name="Int. J. Syst. Evol. Microbiol.">
        <title>The Global Catalogue of Microorganisms (GCM) 10K type strain sequencing project: providing services to taxonomists for standard genome sequencing and annotation.</title>
        <authorList>
            <consortium name="The Broad Institute Genomics Platform"/>
            <consortium name="The Broad Institute Genome Sequencing Center for Infectious Disease"/>
            <person name="Wu L."/>
            <person name="Ma J."/>
        </authorList>
    </citation>
    <scope>NUCLEOTIDE SEQUENCE [LARGE SCALE GENOMIC DNA]</scope>
    <source>
        <strain evidence="3">CGMCC 4.7139</strain>
    </source>
</reference>
<dbReference type="Gene3D" id="1.10.1200.10">
    <property type="entry name" value="ACP-like"/>
    <property type="match status" value="1"/>
</dbReference>
<dbReference type="Proteomes" id="UP001595993">
    <property type="component" value="Unassembled WGS sequence"/>
</dbReference>
<sequence>MASDPTAEQILADITAMLVETVGDEFLLAEEVTLKTTFNEDLALESIEFVALAELLQQRYGAAVDLIAFLAEKDMEEILAMTVGDLVSHIAGTPAPAPVAQVPVDAHVPADAQVPASRAVAAAPAAASAPAG</sequence>
<evidence type="ECO:0000259" key="1">
    <source>
        <dbReference type="Pfam" id="PF00550"/>
    </source>
</evidence>
<feature type="domain" description="Carrier" evidence="1">
    <location>
        <begin position="29"/>
        <end position="78"/>
    </location>
</feature>
<keyword evidence="3" id="KW-1185">Reference proteome</keyword>
<gene>
    <name evidence="2" type="ORF">ACFO9E_05975</name>
</gene>
<name>A0ABV9FZB9_9ACTN</name>
<proteinExistence type="predicted"/>
<dbReference type="InterPro" id="IPR009081">
    <property type="entry name" value="PP-bd_ACP"/>
</dbReference>
<accession>A0ABV9FZB9</accession>
<dbReference type="EMBL" id="JBHSFE010000007">
    <property type="protein sequence ID" value="MFC4607361.1"/>
    <property type="molecule type" value="Genomic_DNA"/>
</dbReference>
<organism evidence="2 3">
    <name type="scientific">Streptomyces maoxianensis</name>
    <dbReference type="NCBI Taxonomy" id="1459942"/>
    <lineage>
        <taxon>Bacteria</taxon>
        <taxon>Bacillati</taxon>
        <taxon>Actinomycetota</taxon>
        <taxon>Actinomycetes</taxon>
        <taxon>Kitasatosporales</taxon>
        <taxon>Streptomycetaceae</taxon>
        <taxon>Streptomyces</taxon>
    </lineage>
</organism>
<evidence type="ECO:0000313" key="2">
    <source>
        <dbReference type="EMBL" id="MFC4607361.1"/>
    </source>
</evidence>
<evidence type="ECO:0000313" key="3">
    <source>
        <dbReference type="Proteomes" id="UP001595993"/>
    </source>
</evidence>
<dbReference type="SUPFAM" id="SSF47336">
    <property type="entry name" value="ACP-like"/>
    <property type="match status" value="1"/>
</dbReference>